<protein>
    <submittedName>
        <fullName evidence="2">Uncharacterized protein</fullName>
    </submittedName>
</protein>
<dbReference type="AlphaFoldDB" id="A0A7X1FZK9"/>
<dbReference type="RefSeq" id="WP_185679771.1">
    <property type="nucleotide sequence ID" value="NZ_JACLAX010000012.1"/>
</dbReference>
<comment type="caution">
    <text evidence="2">The sequence shown here is derived from an EMBL/GenBank/DDBJ whole genome shotgun (WGS) entry which is preliminary data.</text>
</comment>
<evidence type="ECO:0000313" key="3">
    <source>
        <dbReference type="Proteomes" id="UP000551327"/>
    </source>
</evidence>
<accession>A0A7X1FZK9</accession>
<organism evidence="2 3">
    <name type="scientific">Novosphingobium piscinae</name>
    <dbReference type="NCBI Taxonomy" id="1507448"/>
    <lineage>
        <taxon>Bacteria</taxon>
        <taxon>Pseudomonadati</taxon>
        <taxon>Pseudomonadota</taxon>
        <taxon>Alphaproteobacteria</taxon>
        <taxon>Sphingomonadales</taxon>
        <taxon>Sphingomonadaceae</taxon>
        <taxon>Novosphingobium</taxon>
    </lineage>
</organism>
<gene>
    <name evidence="2" type="ORF">H7F53_12170</name>
</gene>
<sequence length="110" mass="11534">MISPTAAARQRRAACVQARSQGEIVVCGADRGEAWRVPSITDSEPDSREGRDTGVPTAPNVSSLPDCKIVKCHGFGRVPPPVYVVDFSKLPPAPAGSDADRIAKGEIPAP</sequence>
<evidence type="ECO:0000256" key="1">
    <source>
        <dbReference type="SAM" id="MobiDB-lite"/>
    </source>
</evidence>
<name>A0A7X1FZK9_9SPHN</name>
<dbReference type="EMBL" id="JACLAX010000012">
    <property type="protein sequence ID" value="MBC2669903.1"/>
    <property type="molecule type" value="Genomic_DNA"/>
</dbReference>
<reference evidence="2 3" key="1">
    <citation type="submission" date="2020-08" db="EMBL/GenBank/DDBJ databases">
        <title>The genome sequence of type strain Novosphingobium piscinae KCTC 42194.</title>
        <authorList>
            <person name="Liu Y."/>
        </authorList>
    </citation>
    <scope>NUCLEOTIDE SEQUENCE [LARGE SCALE GENOMIC DNA]</scope>
    <source>
        <strain evidence="2 3">KCTC 42194</strain>
    </source>
</reference>
<dbReference type="Proteomes" id="UP000551327">
    <property type="component" value="Unassembled WGS sequence"/>
</dbReference>
<feature type="region of interest" description="Disordered" evidence="1">
    <location>
        <begin position="89"/>
        <end position="110"/>
    </location>
</feature>
<evidence type="ECO:0000313" key="2">
    <source>
        <dbReference type="EMBL" id="MBC2669903.1"/>
    </source>
</evidence>
<proteinExistence type="predicted"/>
<keyword evidence="3" id="KW-1185">Reference proteome</keyword>
<feature type="region of interest" description="Disordered" evidence="1">
    <location>
        <begin position="37"/>
        <end position="60"/>
    </location>
</feature>